<proteinExistence type="predicted"/>
<gene>
    <name evidence="3" type="ORF">PSTT_01863</name>
</gene>
<accession>A0A2S4W287</accession>
<feature type="region of interest" description="Disordered" evidence="1">
    <location>
        <begin position="308"/>
        <end position="335"/>
    </location>
</feature>
<feature type="chain" id="PRO_5015720536" evidence="2">
    <location>
        <begin position="28"/>
        <end position="335"/>
    </location>
</feature>
<evidence type="ECO:0000256" key="1">
    <source>
        <dbReference type="SAM" id="MobiDB-lite"/>
    </source>
</evidence>
<comment type="caution">
    <text evidence="3">The sequence shown here is derived from an EMBL/GenBank/DDBJ whole genome shotgun (WGS) entry which is preliminary data.</text>
</comment>
<reference evidence="3" key="1">
    <citation type="submission" date="2017-12" db="EMBL/GenBank/DDBJ databases">
        <title>Gene loss provides genomic basis for host adaptation in cereal stripe rust fungi.</title>
        <authorList>
            <person name="Xia C."/>
        </authorList>
    </citation>
    <scope>NUCLEOTIDE SEQUENCE [LARGE SCALE GENOMIC DNA]</scope>
    <source>
        <strain evidence="3">93-210</strain>
    </source>
</reference>
<evidence type="ECO:0000313" key="3">
    <source>
        <dbReference type="EMBL" id="POW15886.1"/>
    </source>
</evidence>
<protein>
    <submittedName>
        <fullName evidence="3">Uncharacterized protein</fullName>
    </submittedName>
</protein>
<feature type="compositionally biased region" description="Gly residues" evidence="1">
    <location>
        <begin position="311"/>
        <end position="335"/>
    </location>
</feature>
<dbReference type="EMBL" id="PKSL01000010">
    <property type="protein sequence ID" value="POW15886.1"/>
    <property type="molecule type" value="Genomic_DNA"/>
</dbReference>
<evidence type="ECO:0000256" key="2">
    <source>
        <dbReference type="SAM" id="SignalP"/>
    </source>
</evidence>
<sequence>MYPTMLFHSFFFILAIVLLIQTETAHASFLCDDDSTEITRAATLGYCLRLIRPEDHNDPRITIDLTGKQWFVTLAKHISADTRRFTCDGGLCAFKKKEKIFCCHPQHPLMTLTDIKGASTLTIINVCYPRDGESESESTGKGKGKAAREEKVAKAATETEIAHGDFICNDDSSDRNKAAKLGYCLRAITPKDRNDPRFSFDLKDNNWFVSIIGTSISLLTRSAFFGQSSVDLTDLLNIPCSLVCHNFVVALAKPTGPHPAEFTCADAIVAYGKTEKYYCCPPLPDTKCASTFTINMFCYARDEPRWKPKGRGGNGGKGGNGGQGGNGGKGGHGGK</sequence>
<keyword evidence="4" id="KW-1185">Reference proteome</keyword>
<dbReference type="Proteomes" id="UP000239156">
    <property type="component" value="Unassembled WGS sequence"/>
</dbReference>
<evidence type="ECO:0000313" key="4">
    <source>
        <dbReference type="Proteomes" id="UP000239156"/>
    </source>
</evidence>
<dbReference type="VEuPathDB" id="FungiDB:PSTT_01863"/>
<feature type="non-terminal residue" evidence="3">
    <location>
        <position position="335"/>
    </location>
</feature>
<name>A0A2S4W287_9BASI</name>
<dbReference type="VEuPathDB" id="FungiDB:PSHT_12304"/>
<dbReference type="AlphaFoldDB" id="A0A2S4W287"/>
<feature type="signal peptide" evidence="2">
    <location>
        <begin position="1"/>
        <end position="27"/>
    </location>
</feature>
<organism evidence="3 4">
    <name type="scientific">Puccinia striiformis</name>
    <dbReference type="NCBI Taxonomy" id="27350"/>
    <lineage>
        <taxon>Eukaryota</taxon>
        <taxon>Fungi</taxon>
        <taxon>Dikarya</taxon>
        <taxon>Basidiomycota</taxon>
        <taxon>Pucciniomycotina</taxon>
        <taxon>Pucciniomycetes</taxon>
        <taxon>Pucciniales</taxon>
        <taxon>Pucciniaceae</taxon>
        <taxon>Puccinia</taxon>
    </lineage>
</organism>
<keyword evidence="2" id="KW-0732">Signal</keyword>